<sequence length="67" mass="7425">MGNKLDILNDYQVAEKKAAELSNVCAKLHDGGRTQHLQSAYDEKLRSVELQRDNLGVILEAIDAAED</sequence>
<dbReference type="Proteomes" id="UP000035618">
    <property type="component" value="Unassembled WGS sequence"/>
</dbReference>
<reference evidence="2" key="3">
    <citation type="submission" date="2023-02" db="EMBL/GenBank/DDBJ databases">
        <title>Complete genome sequence of Lactobacillus ruminis CACC888 isolated from Pig feces.</title>
        <authorList>
            <person name="Park S."/>
            <person name="Park M.A."/>
            <person name="Kim D.-H."/>
            <person name="Kim Y."/>
        </authorList>
    </citation>
    <scope>NUCLEOTIDE SEQUENCE</scope>
    <source>
        <strain evidence="2">CACC888</strain>
    </source>
</reference>
<gene>
    <name evidence="1" type="ORF">LRB_1832</name>
    <name evidence="2" type="ORF">PSR59_00460</name>
</gene>
<evidence type="ECO:0000313" key="2">
    <source>
        <dbReference type="EMBL" id="WDC82178.1"/>
    </source>
</evidence>
<reference evidence="1" key="1">
    <citation type="submission" date="2014-03" db="EMBL/GenBank/DDBJ databases">
        <authorList>
            <person name="Donnell M.M."/>
        </authorList>
    </citation>
    <scope>NUCLEOTIDE SEQUENCE</scope>
    <source>
        <strain evidence="1">ATCC 27780</strain>
    </source>
</reference>
<dbReference type="EMBL" id="JHAJ01000112">
    <property type="protein sequence ID" value="KLA45115.1"/>
    <property type="molecule type" value="Genomic_DNA"/>
</dbReference>
<dbReference type="Proteomes" id="UP001222683">
    <property type="component" value="Chromosome"/>
</dbReference>
<protein>
    <submittedName>
        <fullName evidence="1">Uncharacterized protein</fullName>
    </submittedName>
</protein>
<evidence type="ECO:0000313" key="3">
    <source>
        <dbReference type="Proteomes" id="UP000035618"/>
    </source>
</evidence>
<name>A0A0G8G7C0_9LACO</name>
<dbReference type="AlphaFoldDB" id="A0A0G8G7C0"/>
<evidence type="ECO:0000313" key="1">
    <source>
        <dbReference type="EMBL" id="KLA45115.1"/>
    </source>
</evidence>
<accession>A0A0G8G7C0</accession>
<organism evidence="1 3">
    <name type="scientific">Ligilactobacillus ruminis</name>
    <dbReference type="NCBI Taxonomy" id="1623"/>
    <lineage>
        <taxon>Bacteria</taxon>
        <taxon>Bacillati</taxon>
        <taxon>Bacillota</taxon>
        <taxon>Bacilli</taxon>
        <taxon>Lactobacillales</taxon>
        <taxon>Lactobacillaceae</taxon>
        <taxon>Ligilactobacillus</taxon>
    </lineage>
</organism>
<dbReference type="EMBL" id="CP117692">
    <property type="protein sequence ID" value="WDC82178.1"/>
    <property type="molecule type" value="Genomic_DNA"/>
</dbReference>
<reference evidence="1 3" key="2">
    <citation type="journal article" date="2015" name="BMC Microbiol.">
        <title>Lactobacillus ruminis strains cluster according to their mammalian gut source.</title>
        <authorList>
            <person name="O' Donnell M.M."/>
            <person name="Harris H.M."/>
            <person name="Lynch D.B."/>
            <person name="Ross R.P."/>
            <person name="O'Toole P.W."/>
        </authorList>
    </citation>
    <scope>NUCLEOTIDE SEQUENCE [LARGE SCALE GENOMIC DNA]</scope>
    <source>
        <strain evidence="1 3">ATCC 27780</strain>
    </source>
</reference>
<dbReference type="RefSeq" id="WP_039121598.1">
    <property type="nucleotide sequence ID" value="NZ_CP117687.1"/>
</dbReference>
<proteinExistence type="predicted"/>